<keyword evidence="2" id="KW-1185">Reference proteome</keyword>
<reference evidence="1 2" key="1">
    <citation type="submission" date="2021-06" db="EMBL/GenBank/DDBJ databases">
        <authorList>
            <person name="Kallberg Y."/>
            <person name="Tangrot J."/>
            <person name="Rosling A."/>
        </authorList>
    </citation>
    <scope>NUCLEOTIDE SEQUENCE [LARGE SCALE GENOMIC DNA]</scope>
    <source>
        <strain evidence="1 2">120-4 pot B 10/14</strain>
    </source>
</reference>
<protein>
    <submittedName>
        <fullName evidence="1">44180_t:CDS:1</fullName>
    </submittedName>
</protein>
<accession>A0ABN7VK27</accession>
<dbReference type="EMBL" id="CAJVQB010015541">
    <property type="protein sequence ID" value="CAG8775122.1"/>
    <property type="molecule type" value="Genomic_DNA"/>
</dbReference>
<evidence type="ECO:0000313" key="2">
    <source>
        <dbReference type="Proteomes" id="UP000789901"/>
    </source>
</evidence>
<comment type="caution">
    <text evidence="1">The sequence shown here is derived from an EMBL/GenBank/DDBJ whole genome shotgun (WGS) entry which is preliminary data.</text>
</comment>
<dbReference type="Proteomes" id="UP000789901">
    <property type="component" value="Unassembled WGS sequence"/>
</dbReference>
<organism evidence="1 2">
    <name type="scientific">Gigaspora margarita</name>
    <dbReference type="NCBI Taxonomy" id="4874"/>
    <lineage>
        <taxon>Eukaryota</taxon>
        <taxon>Fungi</taxon>
        <taxon>Fungi incertae sedis</taxon>
        <taxon>Mucoromycota</taxon>
        <taxon>Glomeromycotina</taxon>
        <taxon>Glomeromycetes</taxon>
        <taxon>Diversisporales</taxon>
        <taxon>Gigasporaceae</taxon>
        <taxon>Gigaspora</taxon>
    </lineage>
</organism>
<name>A0ABN7VK27_GIGMA</name>
<gene>
    <name evidence="1" type="ORF">GMARGA_LOCUS18980</name>
</gene>
<proteinExistence type="predicted"/>
<evidence type="ECO:0000313" key="1">
    <source>
        <dbReference type="EMBL" id="CAG8775122.1"/>
    </source>
</evidence>
<sequence length="192" mass="22502">MSCEKDDIEIMESPNRAHIIAVAVREACCLATSAAKQDWEKAHQMIIQNRHLIENEKTVIINLLRPNAVNLDNLQGLQELENFEYNKGNQDYNNPEDTSYYSYIQLFQDLYNLGNYHEIQEPHDHINSPYVQDHNQDAYDASHVQFFHNNDFDNYHVHEPCNYDLDALPSDSNNEEVYNKAVDLYKMSDIEF</sequence>